<name>A0A9P4U4K1_9PLEO</name>
<comment type="caution">
    <text evidence="2">The sequence shown here is derived from an EMBL/GenBank/DDBJ whole genome shotgun (WGS) entry which is preliminary data.</text>
</comment>
<feature type="region of interest" description="Disordered" evidence="1">
    <location>
        <begin position="121"/>
        <end position="141"/>
    </location>
</feature>
<accession>A0A9P4U4K1</accession>
<dbReference type="AlphaFoldDB" id="A0A9P4U4K1"/>
<proteinExistence type="predicted"/>
<keyword evidence="3" id="KW-1185">Reference proteome</keyword>
<feature type="compositionally biased region" description="Low complexity" evidence="1">
    <location>
        <begin position="130"/>
        <end position="141"/>
    </location>
</feature>
<evidence type="ECO:0000313" key="2">
    <source>
        <dbReference type="EMBL" id="KAF2438034.1"/>
    </source>
</evidence>
<dbReference type="EMBL" id="MU001513">
    <property type="protein sequence ID" value="KAF2438034.1"/>
    <property type="molecule type" value="Genomic_DNA"/>
</dbReference>
<reference evidence="2" key="1">
    <citation type="journal article" date="2020" name="Stud. Mycol.">
        <title>101 Dothideomycetes genomes: a test case for predicting lifestyles and emergence of pathogens.</title>
        <authorList>
            <person name="Haridas S."/>
            <person name="Albert R."/>
            <person name="Binder M."/>
            <person name="Bloem J."/>
            <person name="Labutti K."/>
            <person name="Salamov A."/>
            <person name="Andreopoulos B."/>
            <person name="Baker S."/>
            <person name="Barry K."/>
            <person name="Bills G."/>
            <person name="Bluhm B."/>
            <person name="Cannon C."/>
            <person name="Castanera R."/>
            <person name="Culley D."/>
            <person name="Daum C."/>
            <person name="Ezra D."/>
            <person name="Gonzalez J."/>
            <person name="Henrissat B."/>
            <person name="Kuo A."/>
            <person name="Liang C."/>
            <person name="Lipzen A."/>
            <person name="Lutzoni F."/>
            <person name="Magnuson J."/>
            <person name="Mondo S."/>
            <person name="Nolan M."/>
            <person name="Ohm R."/>
            <person name="Pangilinan J."/>
            <person name="Park H.-J."/>
            <person name="Ramirez L."/>
            <person name="Alfaro M."/>
            <person name="Sun H."/>
            <person name="Tritt A."/>
            <person name="Yoshinaga Y."/>
            <person name="Zwiers L.-H."/>
            <person name="Turgeon B."/>
            <person name="Goodwin S."/>
            <person name="Spatafora J."/>
            <person name="Crous P."/>
            <person name="Grigoriev I."/>
        </authorList>
    </citation>
    <scope>NUCLEOTIDE SEQUENCE</scope>
    <source>
        <strain evidence="2">CBS 690.94</strain>
    </source>
</reference>
<gene>
    <name evidence="2" type="ORF">P171DRAFT_166398</name>
</gene>
<dbReference type="Proteomes" id="UP000799764">
    <property type="component" value="Unassembled WGS sequence"/>
</dbReference>
<sequence length="141" mass="15494">MGSMQIRFPQTRFHRRQSPVRFHDLRSRPRHLPASSAHCGSVCPHLLHIHIPVRDSAPLCCPRPACALNPRCCALPSPYRPTCAVAHLHFTPLLVGMCFAIEHRPLPPIASPTAPCPRALLQHAEPSQPPRVSVPVPSSPA</sequence>
<evidence type="ECO:0000313" key="3">
    <source>
        <dbReference type="Proteomes" id="UP000799764"/>
    </source>
</evidence>
<organism evidence="2 3">
    <name type="scientific">Karstenula rhodostoma CBS 690.94</name>
    <dbReference type="NCBI Taxonomy" id="1392251"/>
    <lineage>
        <taxon>Eukaryota</taxon>
        <taxon>Fungi</taxon>
        <taxon>Dikarya</taxon>
        <taxon>Ascomycota</taxon>
        <taxon>Pezizomycotina</taxon>
        <taxon>Dothideomycetes</taxon>
        <taxon>Pleosporomycetidae</taxon>
        <taxon>Pleosporales</taxon>
        <taxon>Massarineae</taxon>
        <taxon>Didymosphaeriaceae</taxon>
        <taxon>Karstenula</taxon>
    </lineage>
</organism>
<evidence type="ECO:0000256" key="1">
    <source>
        <dbReference type="SAM" id="MobiDB-lite"/>
    </source>
</evidence>
<protein>
    <submittedName>
        <fullName evidence="2">Uncharacterized protein</fullName>
    </submittedName>
</protein>